<comment type="caution">
    <text evidence="2">The sequence shown here is derived from an EMBL/GenBank/DDBJ whole genome shotgun (WGS) entry which is preliminary data.</text>
</comment>
<feature type="region of interest" description="Disordered" evidence="1">
    <location>
        <begin position="91"/>
        <end position="124"/>
    </location>
</feature>
<evidence type="ECO:0000256" key="1">
    <source>
        <dbReference type="SAM" id="MobiDB-lite"/>
    </source>
</evidence>
<reference evidence="2" key="1">
    <citation type="submission" date="2022-11" db="EMBL/GenBank/DDBJ databases">
        <title>Chromosome-level genome of Pogonophryne albipinna.</title>
        <authorList>
            <person name="Jo E."/>
        </authorList>
    </citation>
    <scope>NUCLEOTIDE SEQUENCE</scope>
    <source>
        <strain evidence="2">SGF0006</strain>
        <tissue evidence="2">Muscle</tissue>
    </source>
</reference>
<keyword evidence="3" id="KW-1185">Reference proteome</keyword>
<sequence length="124" mass="13250">LSAAHTRSSSYSHTLRPHFLSTSLLPSWLRAAPSHRAAEATCAHCGRPLSLRMARDHPARCPVSPVRNTLLIAASILLAAQGPILCRNVNDDESPRRLGADEGLISLSHGEQAADDYHPQSGAA</sequence>
<dbReference type="AlphaFoldDB" id="A0AAD6FCC6"/>
<accession>A0AAD6FCC6</accession>
<organism evidence="2 3">
    <name type="scientific">Pogonophryne albipinna</name>
    <dbReference type="NCBI Taxonomy" id="1090488"/>
    <lineage>
        <taxon>Eukaryota</taxon>
        <taxon>Metazoa</taxon>
        <taxon>Chordata</taxon>
        <taxon>Craniata</taxon>
        <taxon>Vertebrata</taxon>
        <taxon>Euteleostomi</taxon>
        <taxon>Actinopterygii</taxon>
        <taxon>Neopterygii</taxon>
        <taxon>Teleostei</taxon>
        <taxon>Neoteleostei</taxon>
        <taxon>Acanthomorphata</taxon>
        <taxon>Eupercaria</taxon>
        <taxon>Perciformes</taxon>
        <taxon>Notothenioidei</taxon>
        <taxon>Pogonophryne</taxon>
    </lineage>
</organism>
<name>A0AAD6FCC6_9TELE</name>
<evidence type="ECO:0000313" key="2">
    <source>
        <dbReference type="EMBL" id="KAJ4928468.1"/>
    </source>
</evidence>
<proteinExistence type="predicted"/>
<protein>
    <submittedName>
        <fullName evidence="2">Uncharacterized protein</fullName>
    </submittedName>
</protein>
<dbReference type="EMBL" id="JAPTMU010000018">
    <property type="protein sequence ID" value="KAJ4928468.1"/>
    <property type="molecule type" value="Genomic_DNA"/>
</dbReference>
<feature type="non-terminal residue" evidence="2">
    <location>
        <position position="124"/>
    </location>
</feature>
<gene>
    <name evidence="2" type="ORF">JOQ06_016260</name>
</gene>
<dbReference type="Proteomes" id="UP001219934">
    <property type="component" value="Unassembled WGS sequence"/>
</dbReference>
<feature type="compositionally biased region" description="Basic and acidic residues" evidence="1">
    <location>
        <begin position="91"/>
        <end position="100"/>
    </location>
</feature>
<evidence type="ECO:0000313" key="3">
    <source>
        <dbReference type="Proteomes" id="UP001219934"/>
    </source>
</evidence>